<organism evidence="8 9">
    <name type="scientific">Marinomonas spartinae</name>
    <dbReference type="NCBI Taxonomy" id="1792290"/>
    <lineage>
        <taxon>Bacteria</taxon>
        <taxon>Pseudomonadati</taxon>
        <taxon>Pseudomonadota</taxon>
        <taxon>Gammaproteobacteria</taxon>
        <taxon>Oceanospirillales</taxon>
        <taxon>Oceanospirillaceae</taxon>
        <taxon>Marinomonas</taxon>
    </lineage>
</organism>
<comment type="subcellular location">
    <subcellularLocation>
        <location evidence="1">Cell envelope</location>
    </subcellularLocation>
</comment>
<feature type="domain" description="Solute-binding protein family 3/N-terminal" evidence="6">
    <location>
        <begin position="28"/>
        <end position="250"/>
    </location>
</feature>
<dbReference type="AlphaFoldDB" id="A0A1A8TGV5"/>
<evidence type="ECO:0000313" key="8">
    <source>
        <dbReference type="EMBL" id="SBS32444.1"/>
    </source>
</evidence>
<reference evidence="8 9" key="1">
    <citation type="submission" date="2016-06" db="EMBL/GenBank/DDBJ databases">
        <authorList>
            <person name="Kjaerup R.B."/>
            <person name="Dalgaard T.S."/>
            <person name="Juul-Madsen H.R."/>
        </authorList>
    </citation>
    <scope>NUCLEOTIDE SEQUENCE [LARGE SCALE GENOMIC DNA]</scope>
    <source>
        <strain evidence="8 9">CECT 8886</strain>
    </source>
</reference>
<dbReference type="Pfam" id="PF00497">
    <property type="entry name" value="SBP_bac_3"/>
    <property type="match status" value="1"/>
</dbReference>
<feature type="signal peptide" evidence="5">
    <location>
        <begin position="1"/>
        <end position="25"/>
    </location>
</feature>
<name>A0A1A8TGV5_9GAMM</name>
<dbReference type="EMBL" id="FLOB01000005">
    <property type="protein sequence ID" value="SBS32444.1"/>
    <property type="molecule type" value="Genomic_DNA"/>
</dbReference>
<dbReference type="SMART" id="SM00062">
    <property type="entry name" value="PBPb"/>
    <property type="match status" value="1"/>
</dbReference>
<dbReference type="SMART" id="SM00079">
    <property type="entry name" value="PBPe"/>
    <property type="match status" value="1"/>
</dbReference>
<dbReference type="InterPro" id="IPR001638">
    <property type="entry name" value="Solute-binding_3/MltF_N"/>
</dbReference>
<dbReference type="Gene3D" id="3.40.190.10">
    <property type="entry name" value="Periplasmic binding protein-like II"/>
    <property type="match status" value="2"/>
</dbReference>
<dbReference type="InterPro" id="IPR018313">
    <property type="entry name" value="SBP_3_CS"/>
</dbReference>
<evidence type="ECO:0000313" key="9">
    <source>
        <dbReference type="Proteomes" id="UP000092544"/>
    </source>
</evidence>
<gene>
    <name evidence="8" type="primary">artI</name>
    <name evidence="8" type="ORF">MSP8886_02429</name>
</gene>
<evidence type="ECO:0000259" key="7">
    <source>
        <dbReference type="SMART" id="SM00079"/>
    </source>
</evidence>
<dbReference type="CDD" id="cd13702">
    <property type="entry name" value="PBP2_mlr5654_like"/>
    <property type="match status" value="1"/>
</dbReference>
<evidence type="ECO:0000256" key="3">
    <source>
        <dbReference type="ARBA" id="ARBA00022729"/>
    </source>
</evidence>
<evidence type="ECO:0000256" key="2">
    <source>
        <dbReference type="ARBA" id="ARBA00010333"/>
    </source>
</evidence>
<keyword evidence="3 5" id="KW-0732">Signal</keyword>
<dbReference type="Proteomes" id="UP000092544">
    <property type="component" value="Unassembled WGS sequence"/>
</dbReference>
<evidence type="ECO:0000256" key="4">
    <source>
        <dbReference type="RuleBase" id="RU003744"/>
    </source>
</evidence>
<comment type="similarity">
    <text evidence="2 4">Belongs to the bacterial solute-binding protein 3 family.</text>
</comment>
<dbReference type="PROSITE" id="PS01039">
    <property type="entry name" value="SBP_BACTERIAL_3"/>
    <property type="match status" value="1"/>
</dbReference>
<protein>
    <submittedName>
        <fullName evidence="8">Putative ABC transporter arginine-binding protein 2</fullName>
    </submittedName>
</protein>
<sequence length="252" mass="28030">MTLKKIVLGSVLVTGALLSSVMVQAQETIRFATEGAFAPFNYMDNTGKPVGFDVDIAHALCKDLKAKCEIVTQDWDGLIPGLKVHKYDAIIASMSITPEREKVVAFTNKYYSGGVRFMGLVGKNFNLKDLSGKTIGAQRATVAAQYLEDHYGKTANIKLYDNQDNVYLDLESGRLDIVLSDELPTYNWLKTSGKGGKFEFKGKAFLKTDRIGIAVRKGDTKLKDQLNKAIKDIRENGTYQKINAKYFPFSIY</sequence>
<dbReference type="GO" id="GO:0015276">
    <property type="term" value="F:ligand-gated monoatomic ion channel activity"/>
    <property type="evidence" value="ECO:0007669"/>
    <property type="project" value="InterPro"/>
</dbReference>
<dbReference type="GO" id="GO:0030313">
    <property type="term" value="C:cell envelope"/>
    <property type="evidence" value="ECO:0007669"/>
    <property type="project" value="UniProtKB-SubCell"/>
</dbReference>
<dbReference type="RefSeq" id="WP_067016742.1">
    <property type="nucleotide sequence ID" value="NZ_FLOB01000005.1"/>
</dbReference>
<feature type="domain" description="Ionotropic glutamate receptor C-terminal" evidence="7">
    <location>
        <begin position="28"/>
        <end position="249"/>
    </location>
</feature>
<dbReference type="PANTHER" id="PTHR35936">
    <property type="entry name" value="MEMBRANE-BOUND LYTIC MUREIN TRANSGLYCOSYLASE F"/>
    <property type="match status" value="1"/>
</dbReference>
<evidence type="ECO:0000259" key="6">
    <source>
        <dbReference type="SMART" id="SM00062"/>
    </source>
</evidence>
<dbReference type="InterPro" id="IPR001320">
    <property type="entry name" value="Iontro_rcpt_C"/>
</dbReference>
<dbReference type="GO" id="GO:0016020">
    <property type="term" value="C:membrane"/>
    <property type="evidence" value="ECO:0007669"/>
    <property type="project" value="InterPro"/>
</dbReference>
<proteinExistence type="inferred from homology"/>
<evidence type="ECO:0000256" key="1">
    <source>
        <dbReference type="ARBA" id="ARBA00004196"/>
    </source>
</evidence>
<feature type="chain" id="PRO_5008379024" evidence="5">
    <location>
        <begin position="26"/>
        <end position="252"/>
    </location>
</feature>
<evidence type="ECO:0000256" key="5">
    <source>
        <dbReference type="SAM" id="SignalP"/>
    </source>
</evidence>
<accession>A0A1A8TGV5</accession>
<dbReference type="PANTHER" id="PTHR35936:SF17">
    <property type="entry name" value="ARGININE-BINDING EXTRACELLULAR PROTEIN ARTP"/>
    <property type="match status" value="1"/>
</dbReference>
<dbReference type="STRING" id="1792290.MSP8886_02429"/>
<keyword evidence="9" id="KW-1185">Reference proteome</keyword>
<dbReference type="SUPFAM" id="SSF53850">
    <property type="entry name" value="Periplasmic binding protein-like II"/>
    <property type="match status" value="1"/>
</dbReference>
<dbReference type="OrthoDB" id="9768183at2"/>